<sequence>MANPFYSYSPIVERPVRPLPEGKRIAVWFGLNVEHYEYGRPALSMAPFTAGLTPDPLNFGWREYGPRVGIWRMIEMFDELGVQPTAILNSDVIHEHPAIVAAGVERDWAWVGHGRNNSTWQVGMEPADEKAYIEDVADLIEEATGKRPAGWLGPSLTASPETNNLLAELGFGYCLDWGVDDEPFPFDVASGSLLSLPYSTELNDIPFYALQGQAGADFKQALIDQFDQLHAEGATRPRVMGVGLHPFLSGQPYRLRYVREAIEHMAAHDDVWFADADEIAAWYGAER</sequence>
<proteinExistence type="predicted"/>
<comment type="caution">
    <text evidence="2">The sequence shown here is derived from an EMBL/GenBank/DDBJ whole genome shotgun (WGS) entry which is preliminary data.</text>
</comment>
<accession>A0ABP8YS62</accession>
<dbReference type="PANTHER" id="PTHR43123:SF4">
    <property type="entry name" value="POLYSACCHARIDE DEACETYLASE"/>
    <property type="match status" value="1"/>
</dbReference>
<dbReference type="Gene3D" id="3.20.20.370">
    <property type="entry name" value="Glycoside hydrolase/deacetylase"/>
    <property type="match status" value="1"/>
</dbReference>
<evidence type="ECO:0000313" key="3">
    <source>
        <dbReference type="Proteomes" id="UP001499882"/>
    </source>
</evidence>
<reference evidence="3" key="1">
    <citation type="journal article" date="2019" name="Int. J. Syst. Evol. Microbiol.">
        <title>The Global Catalogue of Microorganisms (GCM) 10K type strain sequencing project: providing services to taxonomists for standard genome sequencing and annotation.</title>
        <authorList>
            <consortium name="The Broad Institute Genomics Platform"/>
            <consortium name="The Broad Institute Genome Sequencing Center for Infectious Disease"/>
            <person name="Wu L."/>
            <person name="Ma J."/>
        </authorList>
    </citation>
    <scope>NUCLEOTIDE SEQUENCE [LARGE SCALE GENOMIC DNA]</scope>
    <source>
        <strain evidence="3">JCM 18532</strain>
    </source>
</reference>
<dbReference type="SUPFAM" id="SSF88713">
    <property type="entry name" value="Glycoside hydrolase/deacetylase"/>
    <property type="match status" value="1"/>
</dbReference>
<dbReference type="RefSeq" id="WP_345526909.1">
    <property type="nucleotide sequence ID" value="NZ_BAABKN010000014.1"/>
</dbReference>
<dbReference type="EMBL" id="BAABKN010000014">
    <property type="protein sequence ID" value="GAA4738217.1"/>
    <property type="molecule type" value="Genomic_DNA"/>
</dbReference>
<evidence type="ECO:0000313" key="2">
    <source>
        <dbReference type="EMBL" id="GAA4738217.1"/>
    </source>
</evidence>
<feature type="domain" description="NodB homology" evidence="1">
    <location>
        <begin position="65"/>
        <end position="172"/>
    </location>
</feature>
<dbReference type="InterPro" id="IPR002509">
    <property type="entry name" value="NODB_dom"/>
</dbReference>
<keyword evidence="3" id="KW-1185">Reference proteome</keyword>
<dbReference type="InterPro" id="IPR011330">
    <property type="entry name" value="Glyco_hydro/deAcase_b/a-brl"/>
</dbReference>
<name>A0ABP8YS62_9ACTN</name>
<dbReference type="PANTHER" id="PTHR43123">
    <property type="entry name" value="POLYSACCHARIDE DEACETYLASE-RELATED"/>
    <property type="match status" value="1"/>
</dbReference>
<gene>
    <name evidence="2" type="ORF">GCM10023350_22920</name>
</gene>
<dbReference type="Pfam" id="PF01522">
    <property type="entry name" value="Polysacc_deac_1"/>
    <property type="match status" value="1"/>
</dbReference>
<protein>
    <submittedName>
        <fullName evidence="2">Polysaccharide deacetylase family protein</fullName>
    </submittedName>
</protein>
<organism evidence="2 3">
    <name type="scientific">Nocardioides endophyticus</name>
    <dbReference type="NCBI Taxonomy" id="1353775"/>
    <lineage>
        <taxon>Bacteria</taxon>
        <taxon>Bacillati</taxon>
        <taxon>Actinomycetota</taxon>
        <taxon>Actinomycetes</taxon>
        <taxon>Propionibacteriales</taxon>
        <taxon>Nocardioidaceae</taxon>
        <taxon>Nocardioides</taxon>
    </lineage>
</organism>
<evidence type="ECO:0000259" key="1">
    <source>
        <dbReference type="Pfam" id="PF01522"/>
    </source>
</evidence>
<dbReference type="Proteomes" id="UP001499882">
    <property type="component" value="Unassembled WGS sequence"/>
</dbReference>
<dbReference type="CDD" id="cd10979">
    <property type="entry name" value="CE4_PuuE_like"/>
    <property type="match status" value="1"/>
</dbReference>